<evidence type="ECO:0000256" key="2">
    <source>
        <dbReference type="ARBA" id="ARBA00022490"/>
    </source>
</evidence>
<keyword evidence="3 11" id="KW-0132">Cell division</keyword>
<feature type="domain" description="Glycoside hydrolase family 3 N-terminal" evidence="12">
    <location>
        <begin position="19"/>
        <end position="300"/>
    </location>
</feature>
<feature type="binding site" evidence="11">
    <location>
        <position position="68"/>
    </location>
    <ligand>
        <name>substrate</name>
    </ligand>
</feature>
<proteinExistence type="inferred from homology"/>
<evidence type="ECO:0000256" key="9">
    <source>
        <dbReference type="ARBA" id="ARBA00023316"/>
    </source>
</evidence>
<dbReference type="InterPro" id="IPR017853">
    <property type="entry name" value="GH"/>
</dbReference>
<keyword evidence="14" id="KW-1185">Reference proteome</keyword>
<dbReference type="GO" id="GO:0009254">
    <property type="term" value="P:peptidoglycan turnover"/>
    <property type="evidence" value="ECO:0007669"/>
    <property type="project" value="UniProtKB-UniRule"/>
</dbReference>
<dbReference type="GO" id="GO:0009252">
    <property type="term" value="P:peptidoglycan biosynthetic process"/>
    <property type="evidence" value="ECO:0007669"/>
    <property type="project" value="UniProtKB-KW"/>
</dbReference>
<dbReference type="GO" id="GO:0004563">
    <property type="term" value="F:beta-N-acetylhexosaminidase activity"/>
    <property type="evidence" value="ECO:0007669"/>
    <property type="project" value="UniProtKB-UniRule"/>
</dbReference>
<evidence type="ECO:0000313" key="14">
    <source>
        <dbReference type="Proteomes" id="UP000528457"/>
    </source>
</evidence>
<dbReference type="InterPro" id="IPR001764">
    <property type="entry name" value="Glyco_hydro_3_N"/>
</dbReference>
<dbReference type="AlphaFoldDB" id="A0A7X0JTU8"/>
<evidence type="ECO:0000259" key="12">
    <source>
        <dbReference type="Pfam" id="PF00933"/>
    </source>
</evidence>
<dbReference type="PANTHER" id="PTHR30480:SF13">
    <property type="entry name" value="BETA-HEXOSAMINIDASE"/>
    <property type="match status" value="1"/>
</dbReference>
<dbReference type="InterPro" id="IPR036962">
    <property type="entry name" value="Glyco_hydro_3_N_sf"/>
</dbReference>
<feature type="site" description="Important for catalytic activity" evidence="11">
    <location>
        <position position="183"/>
    </location>
</feature>
<gene>
    <name evidence="11" type="primary">nagZ</name>
    <name evidence="13" type="ORF">HNR48_002014</name>
</gene>
<dbReference type="HAMAP" id="MF_00364">
    <property type="entry name" value="NagZ"/>
    <property type="match status" value="1"/>
</dbReference>
<evidence type="ECO:0000256" key="1">
    <source>
        <dbReference type="ARBA" id="ARBA00001231"/>
    </source>
</evidence>
<accession>A0A7X0JTU8</accession>
<dbReference type="GO" id="GO:0071555">
    <property type="term" value="P:cell wall organization"/>
    <property type="evidence" value="ECO:0007669"/>
    <property type="project" value="UniProtKB-KW"/>
</dbReference>
<name>A0A7X0JTU8_9GAMM</name>
<feature type="binding site" evidence="11">
    <location>
        <position position="142"/>
    </location>
    <ligand>
        <name>substrate</name>
    </ligand>
</feature>
<keyword evidence="9 11" id="KW-0961">Cell wall biogenesis/degradation</keyword>
<feature type="binding site" evidence="11">
    <location>
        <begin position="172"/>
        <end position="173"/>
    </location>
    <ligand>
        <name>substrate</name>
    </ligand>
</feature>
<dbReference type="NCBIfam" id="NF003740">
    <property type="entry name" value="PRK05337.1"/>
    <property type="match status" value="1"/>
</dbReference>
<feature type="binding site" evidence="11">
    <location>
        <position position="76"/>
    </location>
    <ligand>
        <name>substrate</name>
    </ligand>
</feature>
<comment type="caution">
    <text evidence="13">The sequence shown here is derived from an EMBL/GenBank/DDBJ whole genome shotgun (WGS) entry which is preliminary data.</text>
</comment>
<reference evidence="13 14" key="1">
    <citation type="submission" date="2020-08" db="EMBL/GenBank/DDBJ databases">
        <title>Genomic Encyclopedia of Type Strains, Phase IV (KMG-IV): sequencing the most valuable type-strain genomes for metagenomic binning, comparative biology and taxonomic classification.</title>
        <authorList>
            <person name="Goeker M."/>
        </authorList>
    </citation>
    <scope>NUCLEOTIDE SEQUENCE [LARGE SCALE GENOMIC DNA]</scope>
    <source>
        <strain evidence="13 14">DSM 22368</strain>
    </source>
</reference>
<feature type="active site" description="Proton donor/acceptor" evidence="11">
    <location>
        <position position="185"/>
    </location>
</feature>
<dbReference type="GO" id="GO:0005737">
    <property type="term" value="C:cytoplasm"/>
    <property type="evidence" value="ECO:0007669"/>
    <property type="project" value="UniProtKB-SubCell"/>
</dbReference>
<comment type="function">
    <text evidence="11">Plays a role in peptidoglycan recycling by cleaving the terminal beta-1,4-linked N-acetylglucosamine (GlcNAc) from peptide-linked peptidoglycan fragments, giving rise to free GlcNAc, anhydro-N-acetylmuramic acid and anhydro-N-acetylmuramic acid-linked peptides.</text>
</comment>
<dbReference type="Proteomes" id="UP000528457">
    <property type="component" value="Unassembled WGS sequence"/>
</dbReference>
<comment type="similarity">
    <text evidence="11">Belongs to the glycosyl hydrolase 3 family. NagZ subfamily.</text>
</comment>
<sequence>MTKATMGPGPLMMDVAGLELTQEDVHFLQKPCVGGLILFKRNYADRAQLCRLVESIREQRPDIIIAVDQEGGRVQRLQEDGFNRLPPMQRLRDRARSSDNIEQEAEQLAYLMASEVMACGIDISFAPVLDVDDCFSSIIGDRSFSDKPDEVTRLAGAFMRGMSAAGMATTGKHFPGHGAVQEDSHLTLPVDDRPWADIAERDLAPFKLLLNQLDAVMPAHIIFSQIDDQPVGFSKHWLQQRLRKDLGFDGVIFSDDLSMEGAVQAGSYAERAEAALDAGCDMVLVCNNREGALEVAQSLENYEFSPKSRERLSRMLARRQWQWSDLQGDKQWQAGVKVAEEMLA</sequence>
<dbReference type="GO" id="GO:0005975">
    <property type="term" value="P:carbohydrate metabolic process"/>
    <property type="evidence" value="ECO:0007669"/>
    <property type="project" value="InterPro"/>
</dbReference>
<evidence type="ECO:0000256" key="10">
    <source>
        <dbReference type="ARBA" id="ARBA00037880"/>
    </source>
</evidence>
<dbReference type="Pfam" id="PF00933">
    <property type="entry name" value="Glyco_hydro_3"/>
    <property type="match status" value="1"/>
</dbReference>
<evidence type="ECO:0000256" key="3">
    <source>
        <dbReference type="ARBA" id="ARBA00022618"/>
    </source>
</evidence>
<keyword evidence="8 11" id="KW-0131">Cell cycle</keyword>
<evidence type="ECO:0000313" key="13">
    <source>
        <dbReference type="EMBL" id="MBB6521729.1"/>
    </source>
</evidence>
<dbReference type="RefSeq" id="WP_243749476.1">
    <property type="nucleotide sequence ID" value="NZ_JAAONY010000002.1"/>
</dbReference>
<dbReference type="GO" id="GO:0051301">
    <property type="term" value="P:cell division"/>
    <property type="evidence" value="ECO:0007669"/>
    <property type="project" value="UniProtKB-KW"/>
</dbReference>
<organism evidence="13 14">
    <name type="scientific">Pseudoteredinibacter isoporae</name>
    <dbReference type="NCBI Taxonomy" id="570281"/>
    <lineage>
        <taxon>Bacteria</taxon>
        <taxon>Pseudomonadati</taxon>
        <taxon>Pseudomonadota</taxon>
        <taxon>Gammaproteobacteria</taxon>
        <taxon>Cellvibrionales</taxon>
        <taxon>Cellvibrionaceae</taxon>
        <taxon>Pseudoteredinibacter</taxon>
    </lineage>
</organism>
<keyword evidence="6 11" id="KW-0573">Peptidoglycan synthesis</keyword>
<dbReference type="UniPathway" id="UPA00544"/>
<keyword evidence="7 11" id="KW-0326">Glycosidase</keyword>
<evidence type="ECO:0000256" key="5">
    <source>
        <dbReference type="ARBA" id="ARBA00022960"/>
    </source>
</evidence>
<feature type="active site" description="Nucleophile" evidence="11">
    <location>
        <position position="255"/>
    </location>
</feature>
<evidence type="ECO:0000256" key="7">
    <source>
        <dbReference type="ARBA" id="ARBA00023295"/>
    </source>
</evidence>
<dbReference type="Gene3D" id="3.20.20.300">
    <property type="entry name" value="Glycoside hydrolase, family 3, N-terminal domain"/>
    <property type="match status" value="1"/>
</dbReference>
<comment type="pathway">
    <text evidence="10 11">Cell wall biogenesis; peptidoglycan recycling.</text>
</comment>
<keyword evidence="5 11" id="KW-0133">Cell shape</keyword>
<dbReference type="FunFam" id="3.20.20.300:FF:000001">
    <property type="entry name" value="Beta-hexosaminidase"/>
    <property type="match status" value="1"/>
</dbReference>
<dbReference type="GO" id="GO:0008360">
    <property type="term" value="P:regulation of cell shape"/>
    <property type="evidence" value="ECO:0007669"/>
    <property type="project" value="UniProtKB-KW"/>
</dbReference>
<dbReference type="SUPFAM" id="SSF51445">
    <property type="entry name" value="(Trans)glycosidases"/>
    <property type="match status" value="1"/>
</dbReference>
<dbReference type="InterPro" id="IPR022956">
    <property type="entry name" value="Beta_hexosaminidase_bac"/>
</dbReference>
<dbReference type="InParanoid" id="A0A7X0JTU8"/>
<comment type="catalytic activity">
    <reaction evidence="1 11">
        <text>Hydrolysis of terminal non-reducing N-acetyl-D-hexosamine residues in N-acetyl-beta-D-hexosaminides.</text>
        <dbReference type="EC" id="3.2.1.52"/>
    </reaction>
</comment>
<keyword evidence="4 11" id="KW-0378">Hydrolase</keyword>
<evidence type="ECO:0000256" key="11">
    <source>
        <dbReference type="HAMAP-Rule" id="MF_00364"/>
    </source>
</evidence>
<protein>
    <recommendedName>
        <fullName evidence="11">Beta-hexosaminidase</fullName>
        <ecNumber evidence="11">3.2.1.52</ecNumber>
    </recommendedName>
    <alternativeName>
        <fullName evidence="11">Beta-N-acetylhexosaminidase</fullName>
    </alternativeName>
    <alternativeName>
        <fullName evidence="11">N-acetyl-beta-glucosaminidase</fullName>
    </alternativeName>
</protein>
<evidence type="ECO:0000256" key="8">
    <source>
        <dbReference type="ARBA" id="ARBA00023306"/>
    </source>
</evidence>
<evidence type="ECO:0000256" key="6">
    <source>
        <dbReference type="ARBA" id="ARBA00022984"/>
    </source>
</evidence>
<dbReference type="PANTHER" id="PTHR30480">
    <property type="entry name" value="BETA-HEXOSAMINIDASE-RELATED"/>
    <property type="match status" value="1"/>
</dbReference>
<dbReference type="FunCoup" id="A0A7X0JTU8">
    <property type="interactions" value="334"/>
</dbReference>
<evidence type="ECO:0000256" key="4">
    <source>
        <dbReference type="ARBA" id="ARBA00022801"/>
    </source>
</evidence>
<keyword evidence="2 11" id="KW-0963">Cytoplasm</keyword>
<dbReference type="EMBL" id="JACHHT010000002">
    <property type="protein sequence ID" value="MBB6521729.1"/>
    <property type="molecule type" value="Genomic_DNA"/>
</dbReference>
<comment type="subcellular location">
    <subcellularLocation>
        <location evidence="11">Cytoplasm</location>
    </subcellularLocation>
</comment>
<dbReference type="InterPro" id="IPR050226">
    <property type="entry name" value="NagZ_Beta-hexosaminidase"/>
</dbReference>
<dbReference type="EC" id="3.2.1.52" evidence="11"/>